<gene>
    <name evidence="2" type="ORF">CW751_14565</name>
</gene>
<dbReference type="EMBL" id="PJNI01000024">
    <property type="protein sequence ID" value="PKR79570.1"/>
    <property type="molecule type" value="Genomic_DNA"/>
</dbReference>
<dbReference type="PANTHER" id="PTHR34585">
    <property type="match status" value="1"/>
</dbReference>
<dbReference type="InterPro" id="IPR009061">
    <property type="entry name" value="DNA-bd_dom_put_sf"/>
</dbReference>
<dbReference type="RefSeq" id="WP_101335761.1">
    <property type="nucleotide sequence ID" value="NZ_PJNI01000024.1"/>
</dbReference>
<sequence length="94" mass="10704">MQISIVTREDLQEFKEAIIASLELMKDELLENSSRTPEVELLKSHQVQRMLGISPGTLQNMRVNGTIPYSKVGGVIFYDKEDILNLIDDNKQNI</sequence>
<dbReference type="Proteomes" id="UP000236654">
    <property type="component" value="Unassembled WGS sequence"/>
</dbReference>
<protein>
    <submittedName>
        <fullName evidence="2">DNA-binding protein</fullName>
    </submittedName>
</protein>
<dbReference type="AlphaFoldDB" id="A0A2I0QZM4"/>
<keyword evidence="2" id="KW-0238">DNA-binding</keyword>
<dbReference type="GO" id="GO:0003677">
    <property type="term" value="F:DNA binding"/>
    <property type="evidence" value="ECO:0007669"/>
    <property type="project" value="UniProtKB-KW"/>
</dbReference>
<dbReference type="InterPro" id="IPR041657">
    <property type="entry name" value="HTH_17"/>
</dbReference>
<dbReference type="SUPFAM" id="SSF46955">
    <property type="entry name" value="Putative DNA-binding domain"/>
    <property type="match status" value="1"/>
</dbReference>
<organism evidence="2 3">
    <name type="scientific">Brumimicrobium salinarum</name>
    <dbReference type="NCBI Taxonomy" id="2058658"/>
    <lineage>
        <taxon>Bacteria</taxon>
        <taxon>Pseudomonadati</taxon>
        <taxon>Bacteroidota</taxon>
        <taxon>Flavobacteriia</taxon>
        <taxon>Flavobacteriales</taxon>
        <taxon>Crocinitomicaceae</taxon>
        <taxon>Brumimicrobium</taxon>
    </lineage>
</organism>
<feature type="domain" description="Helix-turn-helix" evidence="1">
    <location>
        <begin position="42"/>
        <end position="89"/>
    </location>
</feature>
<dbReference type="PANTHER" id="PTHR34585:SF22">
    <property type="entry name" value="HELIX-TURN-HELIX DOMAIN-CONTAINING PROTEIN"/>
    <property type="match status" value="1"/>
</dbReference>
<dbReference type="Pfam" id="PF12728">
    <property type="entry name" value="HTH_17"/>
    <property type="match status" value="1"/>
</dbReference>
<evidence type="ECO:0000313" key="3">
    <source>
        <dbReference type="Proteomes" id="UP000236654"/>
    </source>
</evidence>
<dbReference type="OrthoDB" id="1524679at2"/>
<evidence type="ECO:0000259" key="1">
    <source>
        <dbReference type="Pfam" id="PF12728"/>
    </source>
</evidence>
<evidence type="ECO:0000313" key="2">
    <source>
        <dbReference type="EMBL" id="PKR79570.1"/>
    </source>
</evidence>
<proteinExistence type="predicted"/>
<comment type="caution">
    <text evidence="2">The sequence shown here is derived from an EMBL/GenBank/DDBJ whole genome shotgun (WGS) entry which is preliminary data.</text>
</comment>
<reference evidence="2 3" key="1">
    <citation type="submission" date="2017-12" db="EMBL/GenBank/DDBJ databases">
        <title>The draft genome sequence of Brumimicrobium saltpan LHR20.</title>
        <authorList>
            <person name="Do Z.-J."/>
            <person name="Luo H.-R."/>
        </authorList>
    </citation>
    <scope>NUCLEOTIDE SEQUENCE [LARGE SCALE GENOMIC DNA]</scope>
    <source>
        <strain evidence="2 3">LHR20</strain>
    </source>
</reference>
<keyword evidence="3" id="KW-1185">Reference proteome</keyword>
<name>A0A2I0QZM4_9FLAO</name>
<accession>A0A2I0QZM4</accession>